<sequence length="274" mass="31640">MNEKENNLRIDIERIIGSKNPKLLKVIPKFLINFAKRVIYQKEINEILEHHGHLKGRAFASAALGDLGIKYKIHGIEKIKRPGRYMFVSNHPLGGLDGMILIEVFGEMFDNVRFVVNDLLMHIEPLRSVFVPVNKYGRQNIDNAKMILEAYDSDAQILYFPAGLCSRMINGEIKDLDWKKSFVNQAIKHGRDIIPIFFGGRNSTFFYKFANIRKSLGIKFNYETILLPGEMFRQRNATFDIFIGDPVTHQMLVSEGSPAYWSERLRGEVYNLNR</sequence>
<dbReference type="AlphaFoldDB" id="A0A644VDN8"/>
<dbReference type="SUPFAM" id="SSF69593">
    <property type="entry name" value="Glycerol-3-phosphate (1)-acyltransferase"/>
    <property type="match status" value="1"/>
</dbReference>
<dbReference type="InterPro" id="IPR045746">
    <property type="entry name" value="ACT14924-like_Acyltransf_dom"/>
</dbReference>
<dbReference type="SMART" id="SM00563">
    <property type="entry name" value="PlsC"/>
    <property type="match status" value="1"/>
</dbReference>
<proteinExistence type="predicted"/>
<reference evidence="2" key="1">
    <citation type="submission" date="2019-08" db="EMBL/GenBank/DDBJ databases">
        <authorList>
            <person name="Kucharzyk K."/>
            <person name="Murdoch R.W."/>
            <person name="Higgins S."/>
            <person name="Loffler F."/>
        </authorList>
    </citation>
    <scope>NUCLEOTIDE SEQUENCE</scope>
</reference>
<protein>
    <recommendedName>
        <fullName evidence="1">Phospholipid/glycerol acyltransferase domain-containing protein</fullName>
    </recommendedName>
</protein>
<evidence type="ECO:0000313" key="2">
    <source>
        <dbReference type="EMBL" id="MPL89438.1"/>
    </source>
</evidence>
<accession>A0A644VDN8</accession>
<dbReference type="Pfam" id="PF19576">
    <property type="entry name" value="Acyltransf_2"/>
    <property type="match status" value="1"/>
</dbReference>
<gene>
    <name evidence="2" type="ORF">SDC9_35473</name>
</gene>
<evidence type="ECO:0000259" key="1">
    <source>
        <dbReference type="SMART" id="SM00563"/>
    </source>
</evidence>
<dbReference type="GO" id="GO:0016746">
    <property type="term" value="F:acyltransferase activity"/>
    <property type="evidence" value="ECO:0007669"/>
    <property type="project" value="InterPro"/>
</dbReference>
<feature type="domain" description="Phospholipid/glycerol acyltransferase" evidence="1">
    <location>
        <begin position="85"/>
        <end position="201"/>
    </location>
</feature>
<dbReference type="InterPro" id="IPR002123">
    <property type="entry name" value="Plipid/glycerol_acylTrfase"/>
</dbReference>
<comment type="caution">
    <text evidence="2">The sequence shown here is derived from an EMBL/GenBank/DDBJ whole genome shotgun (WGS) entry which is preliminary data.</text>
</comment>
<organism evidence="2">
    <name type="scientific">bioreactor metagenome</name>
    <dbReference type="NCBI Taxonomy" id="1076179"/>
    <lineage>
        <taxon>unclassified sequences</taxon>
        <taxon>metagenomes</taxon>
        <taxon>ecological metagenomes</taxon>
    </lineage>
</organism>
<name>A0A644VDN8_9ZZZZ</name>
<dbReference type="EMBL" id="VSSQ01000280">
    <property type="protein sequence ID" value="MPL89438.1"/>
    <property type="molecule type" value="Genomic_DNA"/>
</dbReference>